<evidence type="ECO:0000259" key="1">
    <source>
        <dbReference type="Pfam" id="PF02931"/>
    </source>
</evidence>
<dbReference type="GO" id="GO:0004888">
    <property type="term" value="F:transmembrane signaling receptor activity"/>
    <property type="evidence" value="ECO:0007669"/>
    <property type="project" value="InterPro"/>
</dbReference>
<evidence type="ECO:0000313" key="2">
    <source>
        <dbReference type="EnsemblMetazoa" id="CapteP218720"/>
    </source>
</evidence>
<reference evidence="3" key="1">
    <citation type="submission" date="2012-12" db="EMBL/GenBank/DDBJ databases">
        <authorList>
            <person name="Hellsten U."/>
            <person name="Grimwood J."/>
            <person name="Chapman J.A."/>
            <person name="Shapiro H."/>
            <person name="Aerts A."/>
            <person name="Otillar R.P."/>
            <person name="Terry A.Y."/>
            <person name="Boore J.L."/>
            <person name="Simakov O."/>
            <person name="Marletaz F."/>
            <person name="Cho S.-J."/>
            <person name="Edsinger-Gonzales E."/>
            <person name="Havlak P."/>
            <person name="Kuo D.-H."/>
            <person name="Larsson T."/>
            <person name="Lv J."/>
            <person name="Arendt D."/>
            <person name="Savage R."/>
            <person name="Osoegawa K."/>
            <person name="de Jong P."/>
            <person name="Lindberg D.R."/>
            <person name="Seaver E.C."/>
            <person name="Weisblat D.A."/>
            <person name="Putnam N.H."/>
            <person name="Grigoriev I.V."/>
            <person name="Rokhsar D.S."/>
        </authorList>
    </citation>
    <scope>NUCLEOTIDE SEQUENCE</scope>
    <source>
        <strain evidence="3">I ESC-2004</strain>
    </source>
</reference>
<dbReference type="GO" id="GO:0005230">
    <property type="term" value="F:extracellular ligand-gated monoatomic ion channel activity"/>
    <property type="evidence" value="ECO:0007669"/>
    <property type="project" value="InterPro"/>
</dbReference>
<dbReference type="AlphaFoldDB" id="X2ANP6"/>
<proteinExistence type="predicted"/>
<accession>X2ANP6</accession>
<dbReference type="SUPFAM" id="SSF63712">
    <property type="entry name" value="Nicotinic receptor ligand binding domain-like"/>
    <property type="match status" value="1"/>
</dbReference>
<keyword evidence="3" id="KW-1185">Reference proteome</keyword>
<dbReference type="InterPro" id="IPR006202">
    <property type="entry name" value="Neur_chan_lig-bd"/>
</dbReference>
<dbReference type="GO" id="GO:0016020">
    <property type="term" value="C:membrane"/>
    <property type="evidence" value="ECO:0007669"/>
    <property type="project" value="InterPro"/>
</dbReference>
<dbReference type="OrthoDB" id="5975154at2759"/>
<feature type="domain" description="Neurotransmitter-gated ion-channel ligand-binding" evidence="1">
    <location>
        <begin position="27"/>
        <end position="231"/>
    </location>
</feature>
<name>X2ANP6_CAPTE</name>
<reference evidence="2" key="3">
    <citation type="submission" date="2015-06" db="UniProtKB">
        <authorList>
            <consortium name="EnsemblMetazoa"/>
        </authorList>
    </citation>
    <scope>IDENTIFICATION</scope>
</reference>
<dbReference type="EMBL" id="AMQN01000391">
    <property type="status" value="NOT_ANNOTATED_CDS"/>
    <property type="molecule type" value="Genomic_DNA"/>
</dbReference>
<protein>
    <submittedName>
        <fullName evidence="2">Achbp; Capitella teleta achbp</fullName>
    </submittedName>
</protein>
<evidence type="ECO:0000313" key="3">
    <source>
        <dbReference type="Proteomes" id="UP000014760"/>
    </source>
</evidence>
<organism evidence="2 3">
    <name type="scientific">Capitella teleta</name>
    <name type="common">Polychaete worm</name>
    <dbReference type="NCBI Taxonomy" id="283909"/>
    <lineage>
        <taxon>Eukaryota</taxon>
        <taxon>Metazoa</taxon>
        <taxon>Spiralia</taxon>
        <taxon>Lophotrochozoa</taxon>
        <taxon>Annelida</taxon>
        <taxon>Polychaeta</taxon>
        <taxon>Sedentaria</taxon>
        <taxon>Scolecida</taxon>
        <taxon>Capitellidae</taxon>
        <taxon>Capitella</taxon>
    </lineage>
</organism>
<dbReference type="Proteomes" id="UP000014760">
    <property type="component" value="Unassembled WGS sequence"/>
</dbReference>
<dbReference type="OMA" id="WEDAYLR"/>
<dbReference type="Gene3D" id="2.70.170.10">
    <property type="entry name" value="Neurotransmitter-gated ion-channel ligand-binding domain"/>
    <property type="match status" value="1"/>
</dbReference>
<dbReference type="Pfam" id="PF02931">
    <property type="entry name" value="Neur_chan_LBD"/>
    <property type="match status" value="1"/>
</dbReference>
<dbReference type="EnsemblMetazoa" id="CapteT218720">
    <property type="protein sequence ID" value="CapteP218720"/>
    <property type="gene ID" value="CapteG218720"/>
</dbReference>
<sequence>MDFRIVLVILIVVAGTSVFASNGLMAKRLRRELLNTYEQLGKSGLPFLDDIGKVDVKFGLSLQLLKSIEQRGMGFNSIGTFKAIVKLSWVDTILRWDPEPPFDFQKIEISPDEIWTPDIKLFNSVDLDMTLDRTTQAIVFSNGTVLWIPPAVLKVLCVSQDDVDSCHFQFGSWVYSVDEVDIHFMDDKAEVLLDFYQDSLEILENSAQRQEVVYPCCESAYVEMKYRLALRSENGNSTY</sequence>
<dbReference type="InterPro" id="IPR006201">
    <property type="entry name" value="Neur_channel"/>
</dbReference>
<dbReference type="HOGENOM" id="CLU_1210812_0_0_1"/>
<dbReference type="InterPro" id="IPR036734">
    <property type="entry name" value="Neur_chan_lig-bd_sf"/>
</dbReference>
<reference evidence="3" key="2">
    <citation type="journal article" date="2013" name="Nature">
        <title>Insights into bilaterian evolution from three spiralian genomes.</title>
        <authorList>
            <person name="Simakov O."/>
            <person name="Marletaz F."/>
            <person name="Cho S.J."/>
            <person name="Edsinger-Gonzales E."/>
            <person name="Havlak P."/>
            <person name="Hellsten U."/>
            <person name="Kuo D.H."/>
            <person name="Larsson T."/>
            <person name="Lv J."/>
            <person name="Arendt D."/>
            <person name="Savage R."/>
            <person name="Osoegawa K."/>
            <person name="de Jong P."/>
            <person name="Grimwood J."/>
            <person name="Chapman J.A."/>
            <person name="Shapiro H."/>
            <person name="Aerts A."/>
            <person name="Otillar R.P."/>
            <person name="Terry A.Y."/>
            <person name="Boore J.L."/>
            <person name="Grigoriev I.V."/>
            <person name="Lindberg D.R."/>
            <person name="Seaver E.C."/>
            <person name="Weisblat D.A."/>
            <person name="Putnam N.H."/>
            <person name="Rokhsar D.S."/>
        </authorList>
    </citation>
    <scope>NUCLEOTIDE SEQUENCE</scope>
    <source>
        <strain evidence="3">I ESC-2004</strain>
    </source>
</reference>
<dbReference type="PANTHER" id="PTHR18945">
    <property type="entry name" value="NEUROTRANSMITTER GATED ION CHANNEL"/>
    <property type="match status" value="1"/>
</dbReference>